<reference evidence="1 2" key="1">
    <citation type="submission" date="2016-06" db="EMBL/GenBank/DDBJ databases">
        <title>Genome sequence of Clostridium acetireducens DSM 10703.</title>
        <authorList>
            <person name="Poehlein A."/>
            <person name="Fluechter S."/>
            <person name="Duerre P."/>
            <person name="Daniel R."/>
        </authorList>
    </citation>
    <scope>NUCLEOTIDE SEQUENCE [LARGE SCALE GENOMIC DNA]</scope>
    <source>
        <strain evidence="1 2">DSM 10703</strain>
    </source>
</reference>
<keyword evidence="2" id="KW-1185">Reference proteome</keyword>
<dbReference type="AlphaFoldDB" id="A0A1E8EZ76"/>
<name>A0A1E8EZ76_9CLOT</name>
<proteinExistence type="predicted"/>
<sequence length="139" mass="15300">MYSDGGYTVLQLLIEEVTKMPLGMKHSSFANDFTDTNISKAYGFFGQALLNYNYTEKSAAGLKTTVQDFLKFMLASMDGNNGEPKGREILKSENIDLILNSGLGTFKSALPDNSAEIGHVGSNKGWTSQYQIIPKKKMD</sequence>
<dbReference type="InterPro" id="IPR012338">
    <property type="entry name" value="Beta-lactam/transpept-like"/>
</dbReference>
<dbReference type="STRING" id="1121290.CLAOCE_13740"/>
<accession>A0A1E8EZ76</accession>
<dbReference type="Gene3D" id="3.40.710.10">
    <property type="entry name" value="DD-peptidase/beta-lactamase superfamily"/>
    <property type="match status" value="1"/>
</dbReference>
<organism evidence="1 2">
    <name type="scientific">Clostridium acetireducens DSM 10703</name>
    <dbReference type="NCBI Taxonomy" id="1121290"/>
    <lineage>
        <taxon>Bacteria</taxon>
        <taxon>Bacillati</taxon>
        <taxon>Bacillota</taxon>
        <taxon>Clostridia</taxon>
        <taxon>Eubacteriales</taxon>
        <taxon>Clostridiaceae</taxon>
        <taxon>Clostridium</taxon>
    </lineage>
</organism>
<evidence type="ECO:0000313" key="2">
    <source>
        <dbReference type="Proteomes" id="UP000175744"/>
    </source>
</evidence>
<protein>
    <submittedName>
        <fullName evidence="1">Uncharacterized protein</fullName>
    </submittedName>
</protein>
<dbReference type="Proteomes" id="UP000175744">
    <property type="component" value="Unassembled WGS sequence"/>
</dbReference>
<dbReference type="EMBL" id="LZFO01000017">
    <property type="protein sequence ID" value="OFI05993.1"/>
    <property type="molecule type" value="Genomic_DNA"/>
</dbReference>
<evidence type="ECO:0000313" key="1">
    <source>
        <dbReference type="EMBL" id="OFI05993.1"/>
    </source>
</evidence>
<dbReference type="SUPFAM" id="SSF56601">
    <property type="entry name" value="beta-lactamase/transpeptidase-like"/>
    <property type="match status" value="1"/>
</dbReference>
<comment type="caution">
    <text evidence="1">The sequence shown here is derived from an EMBL/GenBank/DDBJ whole genome shotgun (WGS) entry which is preliminary data.</text>
</comment>
<gene>
    <name evidence="1" type="ORF">CLOACE_13740</name>
</gene>